<name>A0A1H2QU16_9FLAO</name>
<dbReference type="EMBL" id="FNMY01000001">
    <property type="protein sequence ID" value="SDW09939.1"/>
    <property type="molecule type" value="Genomic_DNA"/>
</dbReference>
<feature type="signal peptide" evidence="1">
    <location>
        <begin position="1"/>
        <end position="27"/>
    </location>
</feature>
<dbReference type="Proteomes" id="UP000199592">
    <property type="component" value="Unassembled WGS sequence"/>
</dbReference>
<keyword evidence="1" id="KW-0732">Signal</keyword>
<accession>A0A1H2QU16</accession>
<sequence length="353" mass="37797">MKTIINTNFGKNLAIAIFSMLSISVFAQEEEETSKFSFSGSVDAYYRANLTAPNDEDAIAPGSSFANLPGFSLGMANLVAAYEGEKVGFVADLVFGPRGTDAVFASPMYSMTGDIINQLYVYWNVSDAVTLTFGNFNTFLGYEVISPVANFNYSTSYLFSYGPFSHTGLKADFDLGSDWSAMLAVMNPTDLTEFNPTGDYAVGAQLGYSGQFLNFVYSQSSYEIDFTGGFDLSEDFFLGINAAHFSADDNAGSFSGVALYPQYAVSETFSLGLRGEYFMAGDFFGSEITGVGADDSGDGSVLALTLTGSATIGDLILKPEIRLDSSSEDSFIDNDLAPTKSLASVLFAAIYSF</sequence>
<proteinExistence type="predicted"/>
<keyword evidence="3" id="KW-1185">Reference proteome</keyword>
<dbReference type="InterPro" id="IPR011486">
    <property type="entry name" value="BBP2"/>
</dbReference>
<dbReference type="SUPFAM" id="SSF56935">
    <property type="entry name" value="Porins"/>
    <property type="match status" value="1"/>
</dbReference>
<dbReference type="Pfam" id="PF07642">
    <property type="entry name" value="BBP2"/>
    <property type="match status" value="1"/>
</dbReference>
<dbReference type="RefSeq" id="WP_090294214.1">
    <property type="nucleotide sequence ID" value="NZ_FNKI01000002.1"/>
</dbReference>
<evidence type="ECO:0000313" key="2">
    <source>
        <dbReference type="EMBL" id="SDW09939.1"/>
    </source>
</evidence>
<gene>
    <name evidence="2" type="ORF">SAMN04487892_0342</name>
</gene>
<protein>
    <submittedName>
        <fullName evidence="2">Putative beta-barrel porin-2, OmpL-like. bbp2</fullName>
    </submittedName>
</protein>
<organism evidence="2 3">
    <name type="scientific">Flagellimonas zhangzhouensis</name>
    <dbReference type="NCBI Taxonomy" id="1073328"/>
    <lineage>
        <taxon>Bacteria</taxon>
        <taxon>Pseudomonadati</taxon>
        <taxon>Bacteroidota</taxon>
        <taxon>Flavobacteriia</taxon>
        <taxon>Flavobacteriales</taxon>
        <taxon>Flavobacteriaceae</taxon>
        <taxon>Flagellimonas</taxon>
    </lineage>
</organism>
<evidence type="ECO:0000313" key="3">
    <source>
        <dbReference type="Proteomes" id="UP000199592"/>
    </source>
</evidence>
<evidence type="ECO:0000256" key="1">
    <source>
        <dbReference type="SAM" id="SignalP"/>
    </source>
</evidence>
<reference evidence="3" key="1">
    <citation type="submission" date="2016-10" db="EMBL/GenBank/DDBJ databases">
        <authorList>
            <person name="Varghese N."/>
            <person name="Submissions S."/>
        </authorList>
    </citation>
    <scope>NUCLEOTIDE SEQUENCE [LARGE SCALE GENOMIC DNA]</scope>
    <source>
        <strain evidence="3">DSM 25030</strain>
    </source>
</reference>
<feature type="chain" id="PRO_5011684757" evidence="1">
    <location>
        <begin position="28"/>
        <end position="353"/>
    </location>
</feature>
<dbReference type="AlphaFoldDB" id="A0A1H2QU16"/>
<dbReference type="OrthoDB" id="1114561at2"/>
<dbReference type="STRING" id="1073328.SAMN05216294_1690"/>